<dbReference type="AlphaFoldDB" id="A0A4Q7N4B5"/>
<evidence type="ECO:0000313" key="2">
    <source>
        <dbReference type="Proteomes" id="UP000293874"/>
    </source>
</evidence>
<protein>
    <submittedName>
        <fullName evidence="1">Uncharacterized protein</fullName>
    </submittedName>
</protein>
<proteinExistence type="predicted"/>
<dbReference type="Proteomes" id="UP000293874">
    <property type="component" value="Unassembled WGS sequence"/>
</dbReference>
<name>A0A4Q7N4B5_9BACT</name>
<sequence length="237" mass="26268">MQLPVKLHIRKISAFTHNKMYFAYIYKPPAIGMKIFAGRKTITLLSKNKFMKLRKLSTVSLALLFSFGMLNSSCDKVKDLVSVNIPLQTVEYEFEIPPLEEGEVTLGDFNIRFDMDSAIKANAPQFSTENIRKVRVTSVNVSTSNSTTTDHLGVFSTATARANSNVNTDITTIASLSNNPDTKVQSVDFTVDKDKELKSYFVKATSFSYVIAGVARRATTTTLNATVKVKFDIEVGP</sequence>
<reference evidence="1 2" key="1">
    <citation type="submission" date="2019-02" db="EMBL/GenBank/DDBJ databases">
        <title>Genomic Encyclopedia of Type Strains, Phase IV (KMG-IV): sequencing the most valuable type-strain genomes for metagenomic binning, comparative biology and taxonomic classification.</title>
        <authorList>
            <person name="Goeker M."/>
        </authorList>
    </citation>
    <scope>NUCLEOTIDE SEQUENCE [LARGE SCALE GENOMIC DNA]</scope>
    <source>
        <strain evidence="1 2">DSM 18116</strain>
    </source>
</reference>
<evidence type="ECO:0000313" key="1">
    <source>
        <dbReference type="EMBL" id="RZS75835.1"/>
    </source>
</evidence>
<accession>A0A4Q7N4B5</accession>
<organism evidence="1 2">
    <name type="scientific">Pseudobacter ginsenosidimutans</name>
    <dbReference type="NCBI Taxonomy" id="661488"/>
    <lineage>
        <taxon>Bacteria</taxon>
        <taxon>Pseudomonadati</taxon>
        <taxon>Bacteroidota</taxon>
        <taxon>Chitinophagia</taxon>
        <taxon>Chitinophagales</taxon>
        <taxon>Chitinophagaceae</taxon>
        <taxon>Pseudobacter</taxon>
    </lineage>
</organism>
<gene>
    <name evidence="1" type="ORF">EV199_1710</name>
</gene>
<comment type="caution">
    <text evidence="1">The sequence shown here is derived from an EMBL/GenBank/DDBJ whole genome shotgun (WGS) entry which is preliminary data.</text>
</comment>
<keyword evidence="2" id="KW-1185">Reference proteome</keyword>
<dbReference type="EMBL" id="SGXA01000001">
    <property type="protein sequence ID" value="RZS75835.1"/>
    <property type="molecule type" value="Genomic_DNA"/>
</dbReference>